<dbReference type="SUPFAM" id="SSF55469">
    <property type="entry name" value="FMN-dependent nitroreductase-like"/>
    <property type="match status" value="2"/>
</dbReference>
<dbReference type="PANTHER" id="PTHR42741:SF3">
    <property type="entry name" value="NITROREDUCTASE FAMILY PROTEIN"/>
    <property type="match status" value="1"/>
</dbReference>
<protein>
    <submittedName>
        <fullName evidence="2">Nitroreductase family protein</fullName>
    </submittedName>
</protein>
<dbReference type="Proteomes" id="UP000509303">
    <property type="component" value="Chromosome"/>
</dbReference>
<dbReference type="InterPro" id="IPR029479">
    <property type="entry name" value="Nitroreductase"/>
</dbReference>
<accession>A0A7H8NHJ6</accession>
<dbReference type="Pfam" id="PF00881">
    <property type="entry name" value="Nitroreductase"/>
    <property type="match status" value="2"/>
</dbReference>
<feature type="domain" description="Nitroreductase" evidence="1">
    <location>
        <begin position="75"/>
        <end position="198"/>
    </location>
</feature>
<proteinExistence type="predicted"/>
<dbReference type="Gene3D" id="3.40.109.10">
    <property type="entry name" value="NADH Oxidase"/>
    <property type="match status" value="2"/>
</dbReference>
<gene>
    <name evidence="2" type="ORF">HUT08_35405</name>
</gene>
<sequence>MPGNLIKQKAASVAYAPERESSGRTVDLWARVALPAALPEPPAGPVVAPGLRLALSLLDEGVLTSRANRSCGSYAARAVPSAGAVYPYEFAVLALEDGQPTAFRVDADRRTCARLAVGPRVAAALTASLLAIPEDGGALVITLTRPWLSMRKYGDRGYLYTQLDAGHAAGNLMLAVAGRGATGALRLRFPRESLSELLEAGENCREIHSAVQVPAGSMGESWARWTVHDDTDRERRGATWRSWLEGACWDSLAGWSATSGSPFLPAAPAPLAHVHANRQLACADTGLGDPAGWPELIGTRVSSKAFTGEPVPAAAVWKAVAALCTPLETDLPAASPLAATLVLRSTTEPAQDAVYRLRTGERQPVPLPSTDEVARACMQQRPLAGAAAIVLLHVPRASLAGAGSAGDAESLRELAFRCGALGQLLYLGAHRAGIGVTAIGGFDSPLWRTLAGLPEGDETLYALLLGRPDDSGIKFDRLAMAHAQNER</sequence>
<dbReference type="InterPro" id="IPR000415">
    <property type="entry name" value="Nitroreductase-like"/>
</dbReference>
<reference evidence="2 3" key="1">
    <citation type="submission" date="2020-06" db="EMBL/GenBank/DDBJ databases">
        <title>Genome mining for natural products.</title>
        <authorList>
            <person name="Zhang B."/>
            <person name="Shi J."/>
            <person name="Ge H."/>
        </authorList>
    </citation>
    <scope>NUCLEOTIDE SEQUENCE [LARGE SCALE GENOMIC DNA]</scope>
    <source>
        <strain evidence="2 3">NA00687</strain>
    </source>
</reference>
<organism evidence="2 3">
    <name type="scientific">Streptomyces buecherae</name>
    <dbReference type="NCBI Taxonomy" id="2763006"/>
    <lineage>
        <taxon>Bacteria</taxon>
        <taxon>Bacillati</taxon>
        <taxon>Actinomycetota</taxon>
        <taxon>Actinomycetes</taxon>
        <taxon>Kitasatosporales</taxon>
        <taxon>Streptomycetaceae</taxon>
        <taxon>Streptomyces</taxon>
    </lineage>
</organism>
<feature type="domain" description="Nitroreductase" evidence="1">
    <location>
        <begin position="299"/>
        <end position="466"/>
    </location>
</feature>
<dbReference type="PANTHER" id="PTHR42741">
    <property type="entry name" value="NITROREDUCTASE FAMILY PROTEIN"/>
    <property type="match status" value="1"/>
</dbReference>
<dbReference type="GO" id="GO:0016491">
    <property type="term" value="F:oxidoreductase activity"/>
    <property type="evidence" value="ECO:0007669"/>
    <property type="project" value="InterPro"/>
</dbReference>
<keyword evidence="3" id="KW-1185">Reference proteome</keyword>
<dbReference type="RefSeq" id="WP_176165678.1">
    <property type="nucleotide sequence ID" value="NZ_CP054929.1"/>
</dbReference>
<name>A0A7H8NHJ6_9ACTN</name>
<evidence type="ECO:0000313" key="2">
    <source>
        <dbReference type="EMBL" id="QKW53974.1"/>
    </source>
</evidence>
<dbReference type="AlphaFoldDB" id="A0A7H8NHJ6"/>
<evidence type="ECO:0000313" key="3">
    <source>
        <dbReference type="Proteomes" id="UP000509303"/>
    </source>
</evidence>
<dbReference type="EMBL" id="CP054929">
    <property type="protein sequence ID" value="QKW53974.1"/>
    <property type="molecule type" value="Genomic_DNA"/>
</dbReference>
<evidence type="ECO:0000259" key="1">
    <source>
        <dbReference type="Pfam" id="PF00881"/>
    </source>
</evidence>